<keyword evidence="1" id="KW-0472">Membrane</keyword>
<protein>
    <submittedName>
        <fullName evidence="2">Uncharacterized protein</fullName>
    </submittedName>
</protein>
<comment type="caution">
    <text evidence="2">The sequence shown here is derived from an EMBL/GenBank/DDBJ whole genome shotgun (WGS) entry which is preliminary data.</text>
</comment>
<keyword evidence="1" id="KW-1133">Transmembrane helix</keyword>
<sequence length="608" mass="69145">MDRIPTTISNLFNKEYILSELSFQNQLRKVHESLYNSFHKQISQCENRLDSLDKSFGDLKGLVSIDTRKNRNKRSLLPLGGILSSLFGTADTEVVNKVKDQVNVLQRSQKRIIHVLQEGLSVLNTTNRNVQINRGAINALINSTENLGLKISYVMTNINQQLKPEIGYFELVNLFNGIFDVFTFTLDKLSLNIREFHSQIVNSLDGKLSVSLVPVETLYRTLLNLQSKLPTGLELPYPIIKSKLAIYYEILQTTLVPDVSSFNLIVPISLIQKNNLYDIYKLVHLPMLNNDGTKTINYEFDQSYFAISQNRNSYIHLSEIEVNLCHNNNMIFCTFHKPAMSTNSSPSCMSALFLRDIQNIVKLCQTTIKLLPPFPISKFLTKGNWYVFTPFNMNMDVICLAPVPASIPKLISLVKGENIITLPPRCSATSKYFSLPYYIRKETSYKIRHVPSDKLDISKYLLNNTKFDIVDSNSFHNVTPLKPGVDISSVITNLQSQLDTLTDKPFTSYQDVHASNWWVYLLTIVGCIALFAIIGFLLVKCYLMKFVHSNIKSNDLSNVTKKRSYDGSNDNESSKRRKLIHYNQTSTVDDEITEIPADSKTIGITLIK</sequence>
<evidence type="ECO:0000313" key="3">
    <source>
        <dbReference type="Proteomes" id="UP001347796"/>
    </source>
</evidence>
<name>A0AAN8JV43_PATCE</name>
<dbReference type="EMBL" id="JAZGQO010000007">
    <property type="protein sequence ID" value="KAK6183396.1"/>
    <property type="molecule type" value="Genomic_DNA"/>
</dbReference>
<reference evidence="2 3" key="1">
    <citation type="submission" date="2024-01" db="EMBL/GenBank/DDBJ databases">
        <title>The genome of the rayed Mediterranean limpet Patella caerulea (Linnaeus, 1758).</title>
        <authorList>
            <person name="Anh-Thu Weber A."/>
            <person name="Halstead-Nussloch G."/>
        </authorList>
    </citation>
    <scope>NUCLEOTIDE SEQUENCE [LARGE SCALE GENOMIC DNA]</scope>
    <source>
        <strain evidence="2">AATW-2023a</strain>
        <tissue evidence="2">Whole specimen</tissue>
    </source>
</reference>
<organism evidence="2 3">
    <name type="scientific">Patella caerulea</name>
    <name type="common">Rayed Mediterranean limpet</name>
    <dbReference type="NCBI Taxonomy" id="87958"/>
    <lineage>
        <taxon>Eukaryota</taxon>
        <taxon>Metazoa</taxon>
        <taxon>Spiralia</taxon>
        <taxon>Lophotrochozoa</taxon>
        <taxon>Mollusca</taxon>
        <taxon>Gastropoda</taxon>
        <taxon>Patellogastropoda</taxon>
        <taxon>Patelloidea</taxon>
        <taxon>Patellidae</taxon>
        <taxon>Patella</taxon>
    </lineage>
</organism>
<evidence type="ECO:0000313" key="2">
    <source>
        <dbReference type="EMBL" id="KAK6183396.1"/>
    </source>
</evidence>
<feature type="transmembrane region" description="Helical" evidence="1">
    <location>
        <begin position="517"/>
        <end position="539"/>
    </location>
</feature>
<dbReference type="Proteomes" id="UP001347796">
    <property type="component" value="Unassembled WGS sequence"/>
</dbReference>
<keyword evidence="3" id="KW-1185">Reference proteome</keyword>
<proteinExistence type="predicted"/>
<gene>
    <name evidence="2" type="ORF">SNE40_010885</name>
</gene>
<accession>A0AAN8JV43</accession>
<dbReference type="AlphaFoldDB" id="A0AAN8JV43"/>
<keyword evidence="1" id="KW-0812">Transmembrane</keyword>
<evidence type="ECO:0000256" key="1">
    <source>
        <dbReference type="SAM" id="Phobius"/>
    </source>
</evidence>